<dbReference type="EMBL" id="JACOOH010000007">
    <property type="protein sequence ID" value="MBC5622662.1"/>
    <property type="molecule type" value="Genomic_DNA"/>
</dbReference>
<dbReference type="InterPro" id="IPR008969">
    <property type="entry name" value="CarboxyPept-like_regulatory"/>
</dbReference>
<dbReference type="InterPro" id="IPR039426">
    <property type="entry name" value="TonB-dep_rcpt-like"/>
</dbReference>
<evidence type="ECO:0000256" key="6">
    <source>
        <dbReference type="ARBA" id="ARBA00023237"/>
    </source>
</evidence>
<keyword evidence="3 7" id="KW-1134">Transmembrane beta strand</keyword>
<dbReference type="NCBIfam" id="TIGR04057">
    <property type="entry name" value="SusC_RagA_signa"/>
    <property type="match status" value="1"/>
</dbReference>
<keyword evidence="2 7" id="KW-0813">Transport</keyword>
<evidence type="ECO:0000313" key="11">
    <source>
        <dbReference type="EMBL" id="MBC5622662.1"/>
    </source>
</evidence>
<evidence type="ECO:0000256" key="8">
    <source>
        <dbReference type="SAM" id="SignalP"/>
    </source>
</evidence>
<dbReference type="Gene3D" id="2.170.130.10">
    <property type="entry name" value="TonB-dependent receptor, plug domain"/>
    <property type="match status" value="1"/>
</dbReference>
<dbReference type="PROSITE" id="PS52016">
    <property type="entry name" value="TONB_DEPENDENT_REC_3"/>
    <property type="match status" value="1"/>
</dbReference>
<sequence>MMMKKNMKFMLGWLSVLLLLFSCPTYAQEQDYLKKKIDVTYAAAAMKEILTDLTKKTGIEFLYNQDEVKQVQPQTFTMKQVTVTEVLDRCFKGTNLGYKFVDGTIIITVNKISPVVNMIKLTGKVTTSKGEVLSGATLTLKGTTVGVATDVNGKYELNIPDGKNQVLIVSFLGMKTQEIKIQSNKTVYDVVLEEDNVEMEDVVVTGYANIKKSSFTGASVRVSKEDILKVASRNVIDALQVFDPSLRLIKNNLMGSDPNTLPEFYIRGRSGIGVKELDVQDISQAALQNNPNSPVFIMDGFEVSMEKVYDFDPNRIASITILKDAAATAIYGSRAANGVIVIETVAPEIGKVKVTYNFVGSLTLPDLSDYNLMNSREKLEAEVLAGAFIGETELDKRSLYQEYMEKLTAVNKGMDTDWLAQPLCDEFNHKHSLYVEGGSQELRFGVSFKYDSQGGVMKGSSRDRVGAGLDLGYRMNSVQIKNQITFDRVKAVDSPYGSFSDYAKILPYSTPYDEEGNLVQKFPYWHVGSDKNPLYEALKTNNFSKNGYTEFANNLSVDWYIRDDLQFKGQFAISKYDSDSEVFYDPASGRYVVSFETDIAIKGELTQTTLERLSWNTNLYLNYLKSFKKHHLNFSLGVNVKETKSKFSSAYYKGFPSGQLHSPQFAAEIAEKPTFTDDHNRLFGAFLALNYTFNDIYLLDASFRVDGSSDFGTKKKYAPFWSSGVGINIHNYDFMQQLDWLSLLKIRATYGQTGKVNFPAYAAKQSYDIIDHWYDTGNGVLLTYLGNENLKWERTNTSDFGLELGFLKDRFLVKGTIYNKKTIDLITDVDLPASTGFVSYKDNMGEVSNKGFELDIKLDVIKKKDLFISLYGNLAHNKNEILKISESLKAYNELVDQQFAAYGSSVASTKDAKYSKPLMKYVEGGAMTSIFGMYSLGINPTDGKELFMKADGTVTSTWNASDQMIIGDSEPDAQGAFGVNAQWKGFTLFASFLYEFGGDEYNQTLVNRVENVDIYEYNADKRVLTDRWKKPGDITKLKDIGEQGIVTRPTSRFIQRYNGVTFNSLTVGYDFDKKLIGKIGCSMLRIQFNMKDIAKITSVRQERGTDYPFARTYNITLNASF</sequence>
<keyword evidence="4 7" id="KW-0812">Transmembrane</keyword>
<evidence type="ECO:0000313" key="12">
    <source>
        <dbReference type="Proteomes" id="UP000646484"/>
    </source>
</evidence>
<dbReference type="SUPFAM" id="SSF56935">
    <property type="entry name" value="Porins"/>
    <property type="match status" value="1"/>
</dbReference>
<keyword evidence="5 7" id="KW-0472">Membrane</keyword>
<evidence type="ECO:0000256" key="2">
    <source>
        <dbReference type="ARBA" id="ARBA00022448"/>
    </source>
</evidence>
<dbReference type="Gene3D" id="2.40.170.20">
    <property type="entry name" value="TonB-dependent receptor, beta-barrel domain"/>
    <property type="match status" value="1"/>
</dbReference>
<dbReference type="NCBIfam" id="TIGR04056">
    <property type="entry name" value="OMP_RagA_SusC"/>
    <property type="match status" value="1"/>
</dbReference>
<gene>
    <name evidence="11" type="ORF">H8S64_16335</name>
</gene>
<dbReference type="PROSITE" id="PS51257">
    <property type="entry name" value="PROKAR_LIPOPROTEIN"/>
    <property type="match status" value="1"/>
</dbReference>
<dbReference type="InterPro" id="IPR036942">
    <property type="entry name" value="Beta-barrel_TonB_sf"/>
</dbReference>
<dbReference type="Pfam" id="PF07660">
    <property type="entry name" value="STN"/>
    <property type="match status" value="1"/>
</dbReference>
<feature type="domain" description="Secretin/TonB short N-terminal" evidence="9">
    <location>
        <begin position="61"/>
        <end position="108"/>
    </location>
</feature>
<feature type="domain" description="TonB-dependent receptor plug" evidence="10">
    <location>
        <begin position="216"/>
        <end position="339"/>
    </location>
</feature>
<evidence type="ECO:0000259" key="9">
    <source>
        <dbReference type="Pfam" id="PF07660"/>
    </source>
</evidence>
<dbReference type="InterPro" id="IPR012910">
    <property type="entry name" value="Plug_dom"/>
</dbReference>
<keyword evidence="12" id="KW-1185">Reference proteome</keyword>
<keyword evidence="8" id="KW-0732">Signal</keyword>
<evidence type="ECO:0000259" key="10">
    <source>
        <dbReference type="Pfam" id="PF07715"/>
    </source>
</evidence>
<name>A0ABR7D4I4_9BACT</name>
<keyword evidence="6 7" id="KW-0998">Cell outer membrane</keyword>
<accession>A0ABR7D4I4</accession>
<dbReference type="InterPro" id="IPR037066">
    <property type="entry name" value="Plug_dom_sf"/>
</dbReference>
<evidence type="ECO:0000256" key="4">
    <source>
        <dbReference type="ARBA" id="ARBA00022692"/>
    </source>
</evidence>
<comment type="caution">
    <text evidence="11">The sequence shown here is derived from an EMBL/GenBank/DDBJ whole genome shotgun (WGS) entry which is preliminary data.</text>
</comment>
<evidence type="ECO:0000256" key="5">
    <source>
        <dbReference type="ARBA" id="ARBA00023136"/>
    </source>
</evidence>
<protein>
    <submittedName>
        <fullName evidence="11">SusC/RagA family TonB-linked outer membrane protein</fullName>
    </submittedName>
</protein>
<dbReference type="InterPro" id="IPR011662">
    <property type="entry name" value="Secretin/TonB_short_N"/>
</dbReference>
<comment type="similarity">
    <text evidence="7">Belongs to the TonB-dependent receptor family.</text>
</comment>
<dbReference type="Gene3D" id="2.60.40.1120">
    <property type="entry name" value="Carboxypeptidase-like, regulatory domain"/>
    <property type="match status" value="1"/>
</dbReference>
<comment type="subcellular location">
    <subcellularLocation>
        <location evidence="1 7">Cell outer membrane</location>
        <topology evidence="1 7">Multi-pass membrane protein</topology>
    </subcellularLocation>
</comment>
<dbReference type="InterPro" id="IPR023997">
    <property type="entry name" value="TonB-dep_OMP_SusC/RagA_CS"/>
</dbReference>
<evidence type="ECO:0000256" key="1">
    <source>
        <dbReference type="ARBA" id="ARBA00004571"/>
    </source>
</evidence>
<dbReference type="InterPro" id="IPR023996">
    <property type="entry name" value="TonB-dep_OMP_SusC/RagA"/>
</dbReference>
<feature type="chain" id="PRO_5045321050" evidence="8">
    <location>
        <begin position="28"/>
        <end position="1121"/>
    </location>
</feature>
<feature type="signal peptide" evidence="8">
    <location>
        <begin position="1"/>
        <end position="27"/>
    </location>
</feature>
<dbReference type="Proteomes" id="UP000646484">
    <property type="component" value="Unassembled WGS sequence"/>
</dbReference>
<dbReference type="RefSeq" id="WP_099289868.1">
    <property type="nucleotide sequence ID" value="NZ_JACOOH010000007.1"/>
</dbReference>
<proteinExistence type="inferred from homology"/>
<organism evidence="11 12">
    <name type="scientific">Butyricimonas hominis</name>
    <dbReference type="NCBI Taxonomy" id="2763032"/>
    <lineage>
        <taxon>Bacteria</taxon>
        <taxon>Pseudomonadati</taxon>
        <taxon>Bacteroidota</taxon>
        <taxon>Bacteroidia</taxon>
        <taxon>Bacteroidales</taxon>
        <taxon>Odoribacteraceae</taxon>
        <taxon>Butyricimonas</taxon>
    </lineage>
</organism>
<dbReference type="Gene3D" id="3.55.50.30">
    <property type="match status" value="1"/>
</dbReference>
<reference evidence="11 12" key="1">
    <citation type="submission" date="2020-08" db="EMBL/GenBank/DDBJ databases">
        <title>Genome public.</title>
        <authorList>
            <person name="Liu C."/>
            <person name="Sun Q."/>
        </authorList>
    </citation>
    <scope>NUCLEOTIDE SEQUENCE [LARGE SCALE GENOMIC DNA]</scope>
    <source>
        <strain evidence="11 12">NSJ-56</strain>
    </source>
</reference>
<dbReference type="SUPFAM" id="SSF49464">
    <property type="entry name" value="Carboxypeptidase regulatory domain-like"/>
    <property type="match status" value="1"/>
</dbReference>
<evidence type="ECO:0000256" key="7">
    <source>
        <dbReference type="PROSITE-ProRule" id="PRU01360"/>
    </source>
</evidence>
<dbReference type="Pfam" id="PF13715">
    <property type="entry name" value="CarbopepD_reg_2"/>
    <property type="match status" value="1"/>
</dbReference>
<dbReference type="Pfam" id="PF07715">
    <property type="entry name" value="Plug"/>
    <property type="match status" value="1"/>
</dbReference>
<evidence type="ECO:0000256" key="3">
    <source>
        <dbReference type="ARBA" id="ARBA00022452"/>
    </source>
</evidence>